<dbReference type="InterPro" id="IPR009056">
    <property type="entry name" value="Cyt_c-like_dom"/>
</dbReference>
<evidence type="ECO:0000313" key="8">
    <source>
        <dbReference type="Proteomes" id="UP000319836"/>
    </source>
</evidence>
<name>A0A538TXW0_UNCEI</name>
<dbReference type="PROSITE" id="PS51257">
    <property type="entry name" value="PROKAR_LIPOPROTEIN"/>
    <property type="match status" value="1"/>
</dbReference>
<protein>
    <recommendedName>
        <fullName evidence="6">Cytochrome c domain-containing protein</fullName>
    </recommendedName>
</protein>
<evidence type="ECO:0000259" key="6">
    <source>
        <dbReference type="PROSITE" id="PS51007"/>
    </source>
</evidence>
<evidence type="ECO:0000256" key="3">
    <source>
        <dbReference type="ARBA" id="ARBA00023004"/>
    </source>
</evidence>
<keyword evidence="2 4" id="KW-0479">Metal-binding</keyword>
<accession>A0A538TXW0</accession>
<dbReference type="InterPro" id="IPR036909">
    <property type="entry name" value="Cyt_c-like_dom_sf"/>
</dbReference>
<evidence type="ECO:0000313" key="7">
    <source>
        <dbReference type="EMBL" id="TMQ68482.1"/>
    </source>
</evidence>
<evidence type="ECO:0000256" key="2">
    <source>
        <dbReference type="ARBA" id="ARBA00022723"/>
    </source>
</evidence>
<dbReference type="Proteomes" id="UP000319836">
    <property type="component" value="Unassembled WGS sequence"/>
</dbReference>
<evidence type="ECO:0000256" key="5">
    <source>
        <dbReference type="SAM" id="SignalP"/>
    </source>
</evidence>
<sequence>MMPRAAARAALAAFAGYSLAASGCHAARVMAPPPPLRAASAASYAVDVEFAEPLDRASAADPSRFEIHLAGDTLPSVITSATLVDTLYGRVVQLVIPDWLGRDADTTDAEVTTRGVRTADGRSTGIRTLRFRTGLSYRAPLRSALFDARCSGCHGSASAGGGYRTDSYAGLLGGGADATPDLIAGDPNCLLVRKCKPRASMFELGGLSDLDYEMLKNWVESYQARP</sequence>
<dbReference type="GO" id="GO:0046872">
    <property type="term" value="F:metal ion binding"/>
    <property type="evidence" value="ECO:0007669"/>
    <property type="project" value="UniProtKB-KW"/>
</dbReference>
<gene>
    <name evidence="7" type="ORF">E6K80_14145</name>
</gene>
<dbReference type="EMBL" id="VBPA01000398">
    <property type="protein sequence ID" value="TMQ68482.1"/>
    <property type="molecule type" value="Genomic_DNA"/>
</dbReference>
<reference evidence="7 8" key="1">
    <citation type="journal article" date="2019" name="Nat. Microbiol.">
        <title>Mediterranean grassland soil C-N compound turnover is dependent on rainfall and depth, and is mediated by genomically divergent microorganisms.</title>
        <authorList>
            <person name="Diamond S."/>
            <person name="Andeer P.F."/>
            <person name="Li Z."/>
            <person name="Crits-Christoph A."/>
            <person name="Burstein D."/>
            <person name="Anantharaman K."/>
            <person name="Lane K.R."/>
            <person name="Thomas B.C."/>
            <person name="Pan C."/>
            <person name="Northen T.R."/>
            <person name="Banfield J.F."/>
        </authorList>
    </citation>
    <scope>NUCLEOTIDE SEQUENCE [LARGE SCALE GENOMIC DNA]</scope>
    <source>
        <strain evidence="7">WS_10</strain>
    </source>
</reference>
<keyword evidence="3 4" id="KW-0408">Iron</keyword>
<keyword evidence="5" id="KW-0732">Signal</keyword>
<feature type="chain" id="PRO_5022226984" description="Cytochrome c domain-containing protein" evidence="5">
    <location>
        <begin position="21"/>
        <end position="226"/>
    </location>
</feature>
<dbReference type="PROSITE" id="PS51007">
    <property type="entry name" value="CYTC"/>
    <property type="match status" value="1"/>
</dbReference>
<comment type="caution">
    <text evidence="7">The sequence shown here is derived from an EMBL/GenBank/DDBJ whole genome shotgun (WGS) entry which is preliminary data.</text>
</comment>
<evidence type="ECO:0000256" key="4">
    <source>
        <dbReference type="PROSITE-ProRule" id="PRU00433"/>
    </source>
</evidence>
<organism evidence="7 8">
    <name type="scientific">Eiseniibacteriota bacterium</name>
    <dbReference type="NCBI Taxonomy" id="2212470"/>
    <lineage>
        <taxon>Bacteria</taxon>
        <taxon>Candidatus Eiseniibacteriota</taxon>
    </lineage>
</organism>
<dbReference type="AlphaFoldDB" id="A0A538TXW0"/>
<dbReference type="GO" id="GO:0009055">
    <property type="term" value="F:electron transfer activity"/>
    <property type="evidence" value="ECO:0007669"/>
    <property type="project" value="InterPro"/>
</dbReference>
<keyword evidence="1 4" id="KW-0349">Heme</keyword>
<dbReference type="SUPFAM" id="SSF46626">
    <property type="entry name" value="Cytochrome c"/>
    <property type="match status" value="1"/>
</dbReference>
<dbReference type="GO" id="GO:0020037">
    <property type="term" value="F:heme binding"/>
    <property type="evidence" value="ECO:0007669"/>
    <property type="project" value="InterPro"/>
</dbReference>
<feature type="signal peptide" evidence="5">
    <location>
        <begin position="1"/>
        <end position="20"/>
    </location>
</feature>
<feature type="domain" description="Cytochrome c" evidence="6">
    <location>
        <begin position="137"/>
        <end position="223"/>
    </location>
</feature>
<evidence type="ECO:0000256" key="1">
    <source>
        <dbReference type="ARBA" id="ARBA00022617"/>
    </source>
</evidence>
<proteinExistence type="predicted"/>